<evidence type="ECO:0000313" key="1">
    <source>
        <dbReference type="EMBL" id="JAD70321.1"/>
    </source>
</evidence>
<accession>A0A0A9C401</accession>
<reference evidence="1" key="1">
    <citation type="submission" date="2014-09" db="EMBL/GenBank/DDBJ databases">
        <authorList>
            <person name="Magalhaes I.L.F."/>
            <person name="Oliveira U."/>
            <person name="Santos F.R."/>
            <person name="Vidigal T.H.D.A."/>
            <person name="Brescovit A.D."/>
            <person name="Santos A.J."/>
        </authorList>
    </citation>
    <scope>NUCLEOTIDE SEQUENCE</scope>
    <source>
        <tissue evidence="1">Shoot tissue taken approximately 20 cm above the soil surface</tissue>
    </source>
</reference>
<protein>
    <submittedName>
        <fullName evidence="1">Uncharacterized protein</fullName>
    </submittedName>
</protein>
<sequence>MVCNVLMLSLGNYYYGNAVKMLLCYPNSVKICWIFQILNISMYLKNVQVFIVPTHMKLLSSLYQKFKTG</sequence>
<organism evidence="1">
    <name type="scientific">Arundo donax</name>
    <name type="common">Giant reed</name>
    <name type="synonym">Donax arundinaceus</name>
    <dbReference type="NCBI Taxonomy" id="35708"/>
    <lineage>
        <taxon>Eukaryota</taxon>
        <taxon>Viridiplantae</taxon>
        <taxon>Streptophyta</taxon>
        <taxon>Embryophyta</taxon>
        <taxon>Tracheophyta</taxon>
        <taxon>Spermatophyta</taxon>
        <taxon>Magnoliopsida</taxon>
        <taxon>Liliopsida</taxon>
        <taxon>Poales</taxon>
        <taxon>Poaceae</taxon>
        <taxon>PACMAD clade</taxon>
        <taxon>Arundinoideae</taxon>
        <taxon>Arundineae</taxon>
        <taxon>Arundo</taxon>
    </lineage>
</organism>
<name>A0A0A9C401_ARUDO</name>
<reference evidence="1" key="2">
    <citation type="journal article" date="2015" name="Data Brief">
        <title>Shoot transcriptome of the giant reed, Arundo donax.</title>
        <authorList>
            <person name="Barrero R.A."/>
            <person name="Guerrero F.D."/>
            <person name="Moolhuijzen P."/>
            <person name="Goolsby J.A."/>
            <person name="Tidwell J."/>
            <person name="Bellgard S.E."/>
            <person name="Bellgard M.I."/>
        </authorList>
    </citation>
    <scope>NUCLEOTIDE SEQUENCE</scope>
    <source>
        <tissue evidence="1">Shoot tissue taken approximately 20 cm above the soil surface</tissue>
    </source>
</reference>
<proteinExistence type="predicted"/>
<dbReference type="AlphaFoldDB" id="A0A0A9C401"/>
<dbReference type="EMBL" id="GBRH01227574">
    <property type="protein sequence ID" value="JAD70321.1"/>
    <property type="molecule type" value="Transcribed_RNA"/>
</dbReference>